<keyword evidence="2" id="KW-1185">Reference proteome</keyword>
<evidence type="ECO:0000313" key="2">
    <source>
        <dbReference type="Proteomes" id="UP001529235"/>
    </source>
</evidence>
<dbReference type="InterPro" id="IPR002746">
    <property type="entry name" value="UPF0216"/>
</dbReference>
<accession>A0ABD4Z810</accession>
<gene>
    <name evidence="1" type="ORF">QPL79_08905</name>
</gene>
<sequence>MFSSDYKIEKLLELELRIVNKHLPIQRIPIEELLKMEFPCVKLRDGTLHTFKKAELEKLRTYLSDEEAKKLLLPIIIILRPDIGEGAAIIEDSIAAHVVAKILDIRNTKINKLVLYRPHVAYLRRFFDTIFQFAISINLSEEEPQVSFSE</sequence>
<dbReference type="EMBL" id="JASNVW010000009">
    <property type="protein sequence ID" value="MDK6029481.1"/>
    <property type="molecule type" value="Genomic_DNA"/>
</dbReference>
<dbReference type="Pfam" id="PF01886">
    <property type="entry name" value="DUF61"/>
    <property type="match status" value="1"/>
</dbReference>
<evidence type="ECO:0000313" key="1">
    <source>
        <dbReference type="EMBL" id="MDK6029481.1"/>
    </source>
</evidence>
<dbReference type="RefSeq" id="WP_285274468.1">
    <property type="nucleotide sequence ID" value="NZ_JASNVW010000009.1"/>
</dbReference>
<name>A0ABD4Z810_9CREN</name>
<proteinExistence type="predicted"/>
<comment type="caution">
    <text evidence="1">The sequence shown here is derived from an EMBL/GenBank/DDBJ whole genome shotgun (WGS) entry which is preliminary data.</text>
</comment>
<protein>
    <submittedName>
        <fullName evidence="1">DUF61 family protein</fullName>
    </submittedName>
</protein>
<dbReference type="Proteomes" id="UP001529235">
    <property type="component" value="Unassembled WGS sequence"/>
</dbReference>
<dbReference type="AlphaFoldDB" id="A0ABD4Z810"/>
<organism evidence="1 2">
    <name type="scientific">Ignisphaera cupida</name>
    <dbReference type="NCBI Taxonomy" id="3050454"/>
    <lineage>
        <taxon>Archaea</taxon>
        <taxon>Thermoproteota</taxon>
        <taxon>Thermoprotei</taxon>
        <taxon>Desulfurococcales</taxon>
        <taxon>Desulfurococcaceae</taxon>
        <taxon>Ignisphaera</taxon>
    </lineage>
</organism>
<reference evidence="1 2" key="1">
    <citation type="submission" date="2023-05" db="EMBL/GenBank/DDBJ databases">
        <title>A new hyperthermophilic archaea 'Ignisphaera cupida' sp. nov. and description of the family 'Ignisphaeraceae' fam. nov.</title>
        <authorList>
            <person name="Podosokorskaya O.A."/>
            <person name="Elcheninov A.G."/>
            <person name="Klukina A."/>
            <person name="Merkel A.Y."/>
        </authorList>
    </citation>
    <scope>NUCLEOTIDE SEQUENCE [LARGE SCALE GENOMIC DNA]</scope>
    <source>
        <strain evidence="1 2">4213-co</strain>
    </source>
</reference>